<comment type="caution">
    <text evidence="1">The sequence shown here is derived from an EMBL/GenBank/DDBJ whole genome shotgun (WGS) entry which is preliminary data.</text>
</comment>
<evidence type="ECO:0000313" key="2">
    <source>
        <dbReference type="Proteomes" id="UP001145114"/>
    </source>
</evidence>
<gene>
    <name evidence="1" type="ORF">EV182_001107</name>
</gene>
<sequence length="95" mass="10691">MDQSFFIPDMSEMGDDEQGNFFATLGFSIAPKTDTSISGNDCNNDGRQDDQYHPQQFDDINNSYNDNSQGSHSLSLQQIQPHSLPLQRIEAANYE</sequence>
<reference evidence="1" key="1">
    <citation type="submission" date="2022-06" db="EMBL/GenBank/DDBJ databases">
        <title>Phylogenomic reconstructions and comparative analyses of Kickxellomycotina fungi.</title>
        <authorList>
            <person name="Reynolds N.K."/>
            <person name="Stajich J.E."/>
            <person name="Barry K."/>
            <person name="Grigoriev I.V."/>
            <person name="Crous P."/>
            <person name="Smith M.E."/>
        </authorList>
    </citation>
    <scope>NUCLEOTIDE SEQUENCE</scope>
    <source>
        <strain evidence="1">RSA 2271</strain>
    </source>
</reference>
<accession>A0ACC1HGP4</accession>
<name>A0ACC1HGP4_9FUNG</name>
<feature type="non-terminal residue" evidence="1">
    <location>
        <position position="95"/>
    </location>
</feature>
<proteinExistence type="predicted"/>
<dbReference type="Proteomes" id="UP001145114">
    <property type="component" value="Unassembled WGS sequence"/>
</dbReference>
<dbReference type="EMBL" id="JAMZIH010005270">
    <property type="protein sequence ID" value="KAJ1675516.1"/>
    <property type="molecule type" value="Genomic_DNA"/>
</dbReference>
<keyword evidence="2" id="KW-1185">Reference proteome</keyword>
<evidence type="ECO:0000313" key="1">
    <source>
        <dbReference type="EMBL" id="KAJ1675516.1"/>
    </source>
</evidence>
<organism evidence="1 2">
    <name type="scientific">Spiromyces aspiralis</name>
    <dbReference type="NCBI Taxonomy" id="68401"/>
    <lineage>
        <taxon>Eukaryota</taxon>
        <taxon>Fungi</taxon>
        <taxon>Fungi incertae sedis</taxon>
        <taxon>Zoopagomycota</taxon>
        <taxon>Kickxellomycotina</taxon>
        <taxon>Kickxellomycetes</taxon>
        <taxon>Kickxellales</taxon>
        <taxon>Kickxellaceae</taxon>
        <taxon>Spiromyces</taxon>
    </lineage>
</organism>
<protein>
    <submittedName>
        <fullName evidence="1">Uncharacterized protein</fullName>
    </submittedName>
</protein>